<accession>A0A0C1LAJ0</accession>
<dbReference type="Proteomes" id="UP000031408">
    <property type="component" value="Unassembled WGS sequence"/>
</dbReference>
<dbReference type="GO" id="GO:0030288">
    <property type="term" value="C:outer membrane-bounded periplasmic space"/>
    <property type="evidence" value="ECO:0007669"/>
    <property type="project" value="TreeGrafter"/>
</dbReference>
<dbReference type="InterPro" id="IPR029045">
    <property type="entry name" value="ClpP/crotonase-like_dom_sf"/>
</dbReference>
<dbReference type="AlphaFoldDB" id="A0A0C1LAJ0"/>
<evidence type="ECO:0000313" key="2">
    <source>
        <dbReference type="EMBL" id="KIC96531.1"/>
    </source>
</evidence>
<dbReference type="GO" id="GO:0006508">
    <property type="term" value="P:proteolysis"/>
    <property type="evidence" value="ECO:0007669"/>
    <property type="project" value="InterPro"/>
</dbReference>
<evidence type="ECO:0000259" key="1">
    <source>
        <dbReference type="SMART" id="SM00245"/>
    </source>
</evidence>
<keyword evidence="3" id="KW-1185">Reference proteome</keyword>
<dbReference type="CDD" id="cd06567">
    <property type="entry name" value="Peptidase_S41"/>
    <property type="match status" value="1"/>
</dbReference>
<name>A0A0C1LAJ0_9BACT</name>
<dbReference type="PANTHER" id="PTHR32060:SF30">
    <property type="entry name" value="CARBOXY-TERMINAL PROCESSING PROTEASE CTPA"/>
    <property type="match status" value="1"/>
</dbReference>
<dbReference type="GO" id="GO:0004175">
    <property type="term" value="F:endopeptidase activity"/>
    <property type="evidence" value="ECO:0007669"/>
    <property type="project" value="TreeGrafter"/>
</dbReference>
<dbReference type="Gene3D" id="3.90.226.10">
    <property type="entry name" value="2-enoyl-CoA Hydratase, Chain A, domain 1"/>
    <property type="match status" value="1"/>
</dbReference>
<reference evidence="2 3" key="1">
    <citation type="submission" date="2014-11" db="EMBL/GenBank/DDBJ databases">
        <title>Genome sequence of Flavihumibacter solisilvae 3-3.</title>
        <authorList>
            <person name="Zhou G."/>
            <person name="Li M."/>
            <person name="Wang G."/>
        </authorList>
    </citation>
    <scope>NUCLEOTIDE SEQUENCE [LARGE SCALE GENOMIC DNA]</scope>
    <source>
        <strain evidence="2 3">3-3</strain>
    </source>
</reference>
<comment type="caution">
    <text evidence="2">The sequence shown here is derived from an EMBL/GenBank/DDBJ whole genome shotgun (WGS) entry which is preliminary data.</text>
</comment>
<dbReference type="EMBL" id="JSVC01000001">
    <property type="protein sequence ID" value="KIC96531.1"/>
    <property type="molecule type" value="Genomic_DNA"/>
</dbReference>
<dbReference type="Pfam" id="PF03572">
    <property type="entry name" value="Peptidase_S41"/>
    <property type="match status" value="1"/>
</dbReference>
<dbReference type="SUPFAM" id="SSF52096">
    <property type="entry name" value="ClpP/crotonase"/>
    <property type="match status" value="1"/>
</dbReference>
<dbReference type="STRING" id="1349421.OI18_01255"/>
<gene>
    <name evidence="2" type="ORF">OI18_01255</name>
</gene>
<sequence>MISWLFALVIICTSCGSARNAFDAGHKFPVEKLQRDYTVFREVLEESHPSIDWYIDPDSMRHYFDWGYSQLRDSMTEPQFRSVLSYVIAKVHCGHTSTRYSKEYIHYLDTADLPMFPMSIKVLDNDTVILNNTLKRSDITIPRGTVLTRFEGQPFISVIDSMSGYIPGDGYNRSYLNQTLSNRGAFGAWLRLISGLKPSYEFSYLDSVGTEQSFRFRLVEPPKRDSSRKSIIPVIREKLKRRERREEELLYARSIQIDTALSAGYMTVNTFNNHNRLTSFFKCSFRELRKGNINNLVIDIRSNGGGNVKHSTLLTRFLADKPFKLADSLYAVNKRSKYGEHIQYNWFTGIFFSMITKKKQDGKYHFGYFERHVYKPKKKNHYNGNVYVLTGPNSFSAAALFARAVKGQQNIKLVGEETGGASYGNSAWFIPDVTLPETHIRFRLPKFRLVIDKHSAKDGRGVLPDIEVKPTRASIMANVDPKVELVRELIISNNGRQARNK</sequence>
<proteinExistence type="predicted"/>
<protein>
    <recommendedName>
        <fullName evidence="1">Tail specific protease domain-containing protein</fullName>
    </recommendedName>
</protein>
<dbReference type="GO" id="GO:0008236">
    <property type="term" value="F:serine-type peptidase activity"/>
    <property type="evidence" value="ECO:0007669"/>
    <property type="project" value="InterPro"/>
</dbReference>
<organism evidence="2 3">
    <name type="scientific">Flavihumibacter solisilvae</name>
    <dbReference type="NCBI Taxonomy" id="1349421"/>
    <lineage>
        <taxon>Bacteria</taxon>
        <taxon>Pseudomonadati</taxon>
        <taxon>Bacteroidota</taxon>
        <taxon>Chitinophagia</taxon>
        <taxon>Chitinophagales</taxon>
        <taxon>Chitinophagaceae</taxon>
        <taxon>Flavihumibacter</taxon>
    </lineage>
</organism>
<dbReference type="PANTHER" id="PTHR32060">
    <property type="entry name" value="TAIL-SPECIFIC PROTEASE"/>
    <property type="match status" value="1"/>
</dbReference>
<dbReference type="GO" id="GO:0007165">
    <property type="term" value="P:signal transduction"/>
    <property type="evidence" value="ECO:0007669"/>
    <property type="project" value="TreeGrafter"/>
</dbReference>
<evidence type="ECO:0000313" key="3">
    <source>
        <dbReference type="Proteomes" id="UP000031408"/>
    </source>
</evidence>
<dbReference type="SMART" id="SM00245">
    <property type="entry name" value="TSPc"/>
    <property type="match status" value="1"/>
</dbReference>
<feature type="domain" description="Tail specific protease" evidence="1">
    <location>
        <begin position="232"/>
        <end position="469"/>
    </location>
</feature>
<dbReference type="InterPro" id="IPR005151">
    <property type="entry name" value="Tail-specific_protease"/>
</dbReference>